<keyword evidence="3" id="KW-1185">Reference proteome</keyword>
<dbReference type="VEuPathDB" id="FungiDB:C8Q69DRAFT_496135"/>
<proteinExistence type="predicted"/>
<gene>
    <name evidence="2" type="ORF">C8Q69DRAFT_496135</name>
</gene>
<protein>
    <submittedName>
        <fullName evidence="2">Uncharacterized protein</fullName>
    </submittedName>
</protein>
<name>A0A443I1A7_BYSSP</name>
<evidence type="ECO:0000256" key="1">
    <source>
        <dbReference type="SAM" id="MobiDB-lite"/>
    </source>
</evidence>
<accession>A0A443I1A7</accession>
<feature type="compositionally biased region" description="Polar residues" evidence="1">
    <location>
        <begin position="166"/>
        <end position="176"/>
    </location>
</feature>
<reference evidence="2 3" key="1">
    <citation type="journal article" date="2018" name="Front. Microbiol.">
        <title>Genomic and genetic insights into a cosmopolitan fungus, Paecilomyces variotii (Eurotiales).</title>
        <authorList>
            <person name="Urquhart A.S."/>
            <person name="Mondo S.J."/>
            <person name="Makela M.R."/>
            <person name="Hane J.K."/>
            <person name="Wiebenga A."/>
            <person name="He G."/>
            <person name="Mihaltcheva S."/>
            <person name="Pangilinan J."/>
            <person name="Lipzen A."/>
            <person name="Barry K."/>
            <person name="de Vries R.P."/>
            <person name="Grigoriev I.V."/>
            <person name="Idnurm A."/>
        </authorList>
    </citation>
    <scope>NUCLEOTIDE SEQUENCE [LARGE SCALE GENOMIC DNA]</scope>
    <source>
        <strain evidence="2 3">CBS 101075</strain>
    </source>
</reference>
<dbReference type="GeneID" id="39601527"/>
<organism evidence="2 3">
    <name type="scientific">Byssochlamys spectabilis</name>
    <name type="common">Paecilomyces variotii</name>
    <dbReference type="NCBI Taxonomy" id="264951"/>
    <lineage>
        <taxon>Eukaryota</taxon>
        <taxon>Fungi</taxon>
        <taxon>Dikarya</taxon>
        <taxon>Ascomycota</taxon>
        <taxon>Pezizomycotina</taxon>
        <taxon>Eurotiomycetes</taxon>
        <taxon>Eurotiomycetidae</taxon>
        <taxon>Eurotiales</taxon>
        <taxon>Thermoascaceae</taxon>
        <taxon>Paecilomyces</taxon>
    </lineage>
</organism>
<sequence>MNKARYDSDGNPVFYIPEIDIPISCPIYLSDNLKARYWWLARQFYQLKHIWEVQLKDHRDYWNVRAAYDFWCENGTKTIHGRDFGWSQQWALDAMGEVKYDVHKLEEFAQFIRASRAEIRERYLYSISIPIAPNEEDSSTVHMSDIAESDIEPSPTHRPARRRFQNQEVRQSTASDVGSHRHPIIIAQDSDDDKERRRTDVRGPATPIRRINYGHVSFASVLVCVQMLTLMTTATHTWIRHSGLNGVQLERASLSHTFHEYQS</sequence>
<comment type="caution">
    <text evidence="2">The sequence shown here is derived from an EMBL/GenBank/DDBJ whole genome shotgun (WGS) entry which is preliminary data.</text>
</comment>
<dbReference type="AlphaFoldDB" id="A0A443I1A7"/>
<dbReference type="EMBL" id="RCNU01000002">
    <property type="protein sequence ID" value="RWQ97826.1"/>
    <property type="molecule type" value="Genomic_DNA"/>
</dbReference>
<dbReference type="Proteomes" id="UP000283841">
    <property type="component" value="Unassembled WGS sequence"/>
</dbReference>
<evidence type="ECO:0000313" key="3">
    <source>
        <dbReference type="Proteomes" id="UP000283841"/>
    </source>
</evidence>
<feature type="region of interest" description="Disordered" evidence="1">
    <location>
        <begin position="149"/>
        <end position="181"/>
    </location>
</feature>
<dbReference type="RefSeq" id="XP_028487471.1">
    <property type="nucleotide sequence ID" value="XM_028632250.1"/>
</dbReference>
<evidence type="ECO:0000313" key="2">
    <source>
        <dbReference type="EMBL" id="RWQ97826.1"/>
    </source>
</evidence>